<organism evidence="4 5">
    <name type="scientific">Skeletonema marinoi</name>
    <dbReference type="NCBI Taxonomy" id="267567"/>
    <lineage>
        <taxon>Eukaryota</taxon>
        <taxon>Sar</taxon>
        <taxon>Stramenopiles</taxon>
        <taxon>Ochrophyta</taxon>
        <taxon>Bacillariophyta</taxon>
        <taxon>Coscinodiscophyceae</taxon>
        <taxon>Thalassiosirophycidae</taxon>
        <taxon>Thalassiosirales</taxon>
        <taxon>Skeletonemataceae</taxon>
        <taxon>Skeletonema</taxon>
        <taxon>Skeletonema marinoi-dohrnii complex</taxon>
    </lineage>
</organism>
<name>A0AAD8YJ67_9STRA</name>
<comment type="caution">
    <text evidence="4">The sequence shown here is derived from an EMBL/GenBank/DDBJ whole genome shotgun (WGS) entry which is preliminary data.</text>
</comment>
<dbReference type="Proteomes" id="UP001224775">
    <property type="component" value="Unassembled WGS sequence"/>
</dbReference>
<accession>A0AAD8YJ67</accession>
<evidence type="ECO:0000313" key="5">
    <source>
        <dbReference type="Proteomes" id="UP001224775"/>
    </source>
</evidence>
<feature type="compositionally biased region" description="Acidic residues" evidence="2">
    <location>
        <begin position="459"/>
        <end position="469"/>
    </location>
</feature>
<keyword evidence="3" id="KW-0472">Membrane</keyword>
<dbReference type="AlphaFoldDB" id="A0AAD8YJ67"/>
<keyword evidence="5" id="KW-1185">Reference proteome</keyword>
<feature type="region of interest" description="Disordered" evidence="2">
    <location>
        <begin position="456"/>
        <end position="475"/>
    </location>
</feature>
<proteinExistence type="predicted"/>
<feature type="compositionally biased region" description="Low complexity" evidence="2">
    <location>
        <begin position="121"/>
        <end position="133"/>
    </location>
</feature>
<feature type="compositionally biased region" description="Acidic residues" evidence="2">
    <location>
        <begin position="154"/>
        <end position="164"/>
    </location>
</feature>
<evidence type="ECO:0000256" key="1">
    <source>
        <dbReference type="SAM" id="Coils"/>
    </source>
</evidence>
<evidence type="ECO:0000313" key="4">
    <source>
        <dbReference type="EMBL" id="KAK1746015.1"/>
    </source>
</evidence>
<evidence type="ECO:0000256" key="2">
    <source>
        <dbReference type="SAM" id="MobiDB-lite"/>
    </source>
</evidence>
<reference evidence="4" key="1">
    <citation type="submission" date="2023-06" db="EMBL/GenBank/DDBJ databases">
        <title>Survivors Of The Sea: Transcriptome response of Skeletonema marinoi to long-term dormancy.</title>
        <authorList>
            <person name="Pinder M.I.M."/>
            <person name="Kourtchenko O."/>
            <person name="Robertson E.K."/>
            <person name="Larsson T."/>
            <person name="Maumus F."/>
            <person name="Osuna-Cruz C.M."/>
            <person name="Vancaester E."/>
            <person name="Stenow R."/>
            <person name="Vandepoele K."/>
            <person name="Ploug H."/>
            <person name="Bruchert V."/>
            <person name="Godhe A."/>
            <person name="Topel M."/>
        </authorList>
    </citation>
    <scope>NUCLEOTIDE SEQUENCE</scope>
    <source>
        <strain evidence="4">R05AC</strain>
    </source>
</reference>
<protein>
    <submittedName>
        <fullName evidence="4">Uncharacterized protein</fullName>
    </submittedName>
</protein>
<feature type="coiled-coil region" evidence="1">
    <location>
        <begin position="277"/>
        <end position="317"/>
    </location>
</feature>
<keyword evidence="3" id="KW-1133">Transmembrane helix</keyword>
<evidence type="ECO:0000256" key="3">
    <source>
        <dbReference type="SAM" id="Phobius"/>
    </source>
</evidence>
<dbReference type="EMBL" id="JATAAI010000005">
    <property type="protein sequence ID" value="KAK1746015.1"/>
    <property type="molecule type" value="Genomic_DNA"/>
</dbReference>
<feature type="region of interest" description="Disordered" evidence="2">
    <location>
        <begin position="31"/>
        <end position="191"/>
    </location>
</feature>
<feature type="compositionally biased region" description="Low complexity" evidence="2">
    <location>
        <begin position="180"/>
        <end position="190"/>
    </location>
</feature>
<keyword evidence="1" id="KW-0175">Coiled coil</keyword>
<feature type="coiled-coil region" evidence="1">
    <location>
        <begin position="362"/>
        <end position="411"/>
    </location>
</feature>
<gene>
    <name evidence="4" type="ORF">QTG54_003939</name>
</gene>
<feature type="transmembrane region" description="Helical" evidence="3">
    <location>
        <begin position="559"/>
        <end position="584"/>
    </location>
</feature>
<keyword evidence="3" id="KW-0812">Transmembrane</keyword>
<sequence length="601" mass="66574">MQQQQCLPAAAPSKKKEASPWWDFFNHCKEAADSSDSEDDCPQQNDDMSYADYNDMMCATGPTDSVNDDDDLIIEQQPTPLSPASIVRTTPVKLISARSDNNEDGESDGEAARPDTPGTQDSSFETSSSSSSIPDDDDDKHHVFEVSSFQSIEVDGEDIEEMEGEGMIKGDEESEITPGSLVSSSHASSSPMKVISTTTSVVMSPPPKDAAQYIKQQQPLQLLQSISEEDSDDEDNFIGNIEVMPISPFLSSQQRNIRKNAYDLLKRLGGENSMFDLNSVEAEVEREVEEEDNCEQQRQKQQQQLEVQEEVDSLKRQLGECTDMIVQLHDSLRSYSKDATNDEDVTSVGVNHDADIKDDDVMAELQAEIAELKSQLESKTLQQTRQDADQIQSLEAQLQQALQESSHHVEKLHEYEESIGSLNEAVVRSHLYNEEIVKELMVSRKENDDLTMRLLDNDKDSEEDEEEDKNELLSLEGNVNASSSIATTSVPDEATEASLGSSVVDVIDDAITVTTAAPDAPAGLTMTCGQVPSVFHHRRQPLSALQDHLLSCIKLPLRVVSILFSVWVTIIILRIVLIFSLTLVDNNSFLEEDGFNTPGIY</sequence>